<dbReference type="EMBL" id="CAKXZS010000089">
    <property type="protein sequence ID" value="CAH2408217.1"/>
    <property type="molecule type" value="Genomic_DNA"/>
</dbReference>
<evidence type="ECO:0008006" key="3">
    <source>
        <dbReference type="Google" id="ProtNLM"/>
    </source>
</evidence>
<reference evidence="1" key="1">
    <citation type="submission" date="2022-03" db="EMBL/GenBank/DDBJ databases">
        <authorList>
            <person name="Brunel B."/>
        </authorList>
    </citation>
    <scope>NUCLEOTIDE SEQUENCE</scope>
    <source>
        <strain evidence="1">STM4922sample</strain>
    </source>
</reference>
<dbReference type="Proteomes" id="UP001152604">
    <property type="component" value="Unassembled WGS sequence"/>
</dbReference>
<evidence type="ECO:0000313" key="2">
    <source>
        <dbReference type="Proteomes" id="UP001152604"/>
    </source>
</evidence>
<sequence>MRRQSGQFKGEARTTRGRATLDAIRLLMSIRRQRGPAWFVLLAAGSVAKPCDSFAEPA</sequence>
<accession>A0ABM9EFT8</accession>
<keyword evidence="2" id="KW-1185">Reference proteome</keyword>
<evidence type="ECO:0000313" key="1">
    <source>
        <dbReference type="EMBL" id="CAH2408217.1"/>
    </source>
</evidence>
<comment type="caution">
    <text evidence="1">The sequence shown here is derived from an EMBL/GenBank/DDBJ whole genome shotgun (WGS) entry which is preliminary data.</text>
</comment>
<gene>
    <name evidence="1" type="ORF">MES4922_90139</name>
</gene>
<name>A0ABM9EFT8_9HYPH</name>
<proteinExistence type="predicted"/>
<organism evidence="1 2">
    <name type="scientific">Mesorhizobium ventifaucium</name>
    <dbReference type="NCBI Taxonomy" id="666020"/>
    <lineage>
        <taxon>Bacteria</taxon>
        <taxon>Pseudomonadati</taxon>
        <taxon>Pseudomonadota</taxon>
        <taxon>Alphaproteobacteria</taxon>
        <taxon>Hyphomicrobiales</taxon>
        <taxon>Phyllobacteriaceae</taxon>
        <taxon>Mesorhizobium</taxon>
    </lineage>
</organism>
<protein>
    <recommendedName>
        <fullName evidence="3">Transposase</fullName>
    </recommendedName>
</protein>